<comment type="caution">
    <text evidence="1">The sequence shown here is derived from an EMBL/GenBank/DDBJ whole genome shotgun (WGS) entry which is preliminary data.</text>
</comment>
<evidence type="ECO:0000313" key="2">
    <source>
        <dbReference type="Proteomes" id="UP001241377"/>
    </source>
</evidence>
<evidence type="ECO:0000313" key="1">
    <source>
        <dbReference type="EMBL" id="KAJ9108446.1"/>
    </source>
</evidence>
<sequence>MKDKRGRSKTKKTCLSSHRESSPPSTRVRTVPTTPLDRTHLLPKRSQGRSRLNKIKSLSRIEIRSQLPRLSVLLTPLEGPSRKNDEQTSLRSASSRYSFALRLLSIVPNVFHATRNYYNDFTTIDWATAFLLANRFNFELSHRQWIVNDGLDETSETGESKIPYYYKAYLILGKWVLIVAIGFLFSLIAFTIDKIEILLVGFKHGYCRNNWFASQVSCCNEPVKKNVFKSGLVFTTNTKCPDWVTWANFFQDLPFTSVRIDFVIYVMLTLILAFLACSVTLTTNIASRRVFVKLESDEAMVQSSSSSLEIDETTGVEYHEKYPFGRLNMYTACGSGVPEVKTILSGFVIRRFLGTYTLVAKTIALIFAIASGMALGKEGPYVHLATCVGNIMTRFVPYVKNNDFMKKQILSASASSGVALAFGSPLGGVLFILEEINHYLPSHQLFQVFFCAITSTLFLKFLNPYGTGKTVLFELKYTSDWETVELLFFIFLGAAGGAFGACFVKFTGWWGKTFRKLKPINGHPIFEVFLVSLITGIVSFWNPYTIQASSELVLDLATPCSTELDLSLCPTIHGEFVREIKSLIFAFIVKLVLTFITFGLKVPCGIYVPSMVVGALFGRIVGMFIQWCNYSFNLAVPADGLATSTSIMRYICSPDSSNNDCVDLGIYSMISAGAFMAGVTRMNIALVTILFELTSSYTYVLPISIAIAVANWVGSVLEKNSLYESLLIQNDYPFMSSETEPIDPFVKTRDIIDDSEVYDWTEHSNYDTHKSRRGTNPSSLQNSPLVLAGGMKVNQLARVSNHVYDSDKLYIDISDSVHVPMSYLKLKLHMLADKYLLDGCIPLIRHHVCVGLIYFSELEYSLDKLAEFCLQNEVVEDLVCKLAEDDGDESRDLNYNILRQKLEFSKRQAGVQLDYFNYGSHEEYDDMNEELSNLTNTLESLSDLTCFVDYSPIFLSYDSELALAHLIFDRIGNRVIVLLKDGKYYGVLHKKVLIDYCRQAET</sequence>
<name>A0ACC2WC49_9TREE</name>
<organism evidence="1 2">
    <name type="scientific">Naganishia cerealis</name>
    <dbReference type="NCBI Taxonomy" id="610337"/>
    <lineage>
        <taxon>Eukaryota</taxon>
        <taxon>Fungi</taxon>
        <taxon>Dikarya</taxon>
        <taxon>Basidiomycota</taxon>
        <taxon>Agaricomycotina</taxon>
        <taxon>Tremellomycetes</taxon>
        <taxon>Filobasidiales</taxon>
        <taxon>Filobasidiaceae</taxon>
        <taxon>Naganishia</taxon>
    </lineage>
</organism>
<reference evidence="1" key="1">
    <citation type="submission" date="2023-04" db="EMBL/GenBank/DDBJ databases">
        <title>Draft Genome sequencing of Naganishia species isolated from polar environments using Oxford Nanopore Technology.</title>
        <authorList>
            <person name="Leo P."/>
            <person name="Venkateswaran K."/>
        </authorList>
    </citation>
    <scope>NUCLEOTIDE SEQUENCE</scope>
    <source>
        <strain evidence="1">MNA-CCFEE 5261</strain>
    </source>
</reference>
<keyword evidence="2" id="KW-1185">Reference proteome</keyword>
<protein>
    <submittedName>
        <fullName evidence="1">Uncharacterized protein</fullName>
    </submittedName>
</protein>
<dbReference type="Proteomes" id="UP001241377">
    <property type="component" value="Unassembled WGS sequence"/>
</dbReference>
<accession>A0ACC2WC49</accession>
<proteinExistence type="predicted"/>
<dbReference type="EMBL" id="JASBWR010000020">
    <property type="protein sequence ID" value="KAJ9108446.1"/>
    <property type="molecule type" value="Genomic_DNA"/>
</dbReference>
<gene>
    <name evidence="1" type="ORF">QFC19_002431</name>
</gene>